<reference evidence="2 3" key="1">
    <citation type="submission" date="2018-10" db="EMBL/GenBank/DDBJ databases">
        <title>Sequencing the genomes of 1000 actinobacteria strains.</title>
        <authorList>
            <person name="Klenk H.-P."/>
        </authorList>
    </citation>
    <scope>NUCLEOTIDE SEQUENCE [LARGE SCALE GENOMIC DNA]</scope>
    <source>
        <strain evidence="2 3">DSM 43800</strain>
    </source>
</reference>
<name>A0A495W5E5_9PSEU</name>
<evidence type="ECO:0000313" key="2">
    <source>
        <dbReference type="EMBL" id="RKT56277.1"/>
    </source>
</evidence>
<evidence type="ECO:0000313" key="3">
    <source>
        <dbReference type="Proteomes" id="UP000282084"/>
    </source>
</evidence>
<protein>
    <submittedName>
        <fullName evidence="2">Uncharacterized protein</fullName>
    </submittedName>
</protein>
<comment type="caution">
    <text evidence="2">The sequence shown here is derived from an EMBL/GenBank/DDBJ whole genome shotgun (WGS) entry which is preliminary data.</text>
</comment>
<feature type="compositionally biased region" description="Basic and acidic residues" evidence="1">
    <location>
        <begin position="17"/>
        <end position="34"/>
    </location>
</feature>
<accession>A0A495W5E5</accession>
<dbReference type="EMBL" id="RBXO01000001">
    <property type="protein sequence ID" value="RKT56277.1"/>
    <property type="molecule type" value="Genomic_DNA"/>
</dbReference>
<organism evidence="2 3">
    <name type="scientific">Saccharothrix australiensis</name>
    <dbReference type="NCBI Taxonomy" id="2072"/>
    <lineage>
        <taxon>Bacteria</taxon>
        <taxon>Bacillati</taxon>
        <taxon>Actinomycetota</taxon>
        <taxon>Actinomycetes</taxon>
        <taxon>Pseudonocardiales</taxon>
        <taxon>Pseudonocardiaceae</taxon>
        <taxon>Saccharothrix</taxon>
    </lineage>
</organism>
<dbReference type="AlphaFoldDB" id="A0A495W5E5"/>
<sequence>MTGHEREPTLNEFIEDPEAKLDALGEVDGTRDVVDTESDPDEEYEHAPVDEV</sequence>
<dbReference type="RefSeq" id="WP_170211984.1">
    <property type="nucleotide sequence ID" value="NZ_RBXO01000001.1"/>
</dbReference>
<feature type="compositionally biased region" description="Acidic residues" evidence="1">
    <location>
        <begin position="35"/>
        <end position="44"/>
    </location>
</feature>
<keyword evidence="3" id="KW-1185">Reference proteome</keyword>
<proteinExistence type="predicted"/>
<feature type="region of interest" description="Disordered" evidence="1">
    <location>
        <begin position="1"/>
        <end position="52"/>
    </location>
</feature>
<dbReference type="Proteomes" id="UP000282084">
    <property type="component" value="Unassembled WGS sequence"/>
</dbReference>
<gene>
    <name evidence="2" type="ORF">C8E97_4970</name>
</gene>
<evidence type="ECO:0000256" key="1">
    <source>
        <dbReference type="SAM" id="MobiDB-lite"/>
    </source>
</evidence>